<keyword evidence="3 7" id="KW-0175">Coiled coil</keyword>
<dbReference type="Proteomes" id="UP000007879">
    <property type="component" value="Unassembled WGS sequence"/>
</dbReference>
<accession>A0AAN0K4X6</accession>
<dbReference type="PROSITE" id="PS00411">
    <property type="entry name" value="KINESIN_MOTOR_1"/>
    <property type="match status" value="1"/>
</dbReference>
<comment type="similarity">
    <text evidence="5 6">Belongs to the TRAFAC class myosin-kinesin ATPase superfamily. Kinesin family.</text>
</comment>
<dbReference type="Gene3D" id="3.40.850.10">
    <property type="entry name" value="Kinesin motor domain"/>
    <property type="match status" value="1"/>
</dbReference>
<dbReference type="PROSITE" id="PS50067">
    <property type="entry name" value="KINESIN_MOTOR_2"/>
    <property type="match status" value="1"/>
</dbReference>
<name>A0AAN0K4X6_AMPQE</name>
<dbReference type="PANTHER" id="PTHR47117:SF6">
    <property type="entry name" value="KINESIN-LIKE PROTEIN KIF16B"/>
    <property type="match status" value="1"/>
</dbReference>
<evidence type="ECO:0000313" key="10">
    <source>
        <dbReference type="Proteomes" id="UP000007879"/>
    </source>
</evidence>
<dbReference type="PANTHER" id="PTHR47117">
    <property type="entry name" value="STAR-RELATED LIPID TRANSFER PROTEIN 9"/>
    <property type="match status" value="1"/>
</dbReference>
<evidence type="ECO:0000256" key="7">
    <source>
        <dbReference type="SAM" id="Coils"/>
    </source>
</evidence>
<dbReference type="GO" id="GO:0003777">
    <property type="term" value="F:microtubule motor activity"/>
    <property type="evidence" value="ECO:0007669"/>
    <property type="project" value="InterPro"/>
</dbReference>
<feature type="binding site" evidence="5">
    <location>
        <begin position="100"/>
        <end position="107"/>
    </location>
    <ligand>
        <name>ATP</name>
        <dbReference type="ChEBI" id="CHEBI:30616"/>
    </ligand>
</feature>
<dbReference type="GO" id="GO:0005874">
    <property type="term" value="C:microtubule"/>
    <property type="evidence" value="ECO:0007669"/>
    <property type="project" value="UniProtKB-KW"/>
</dbReference>
<keyword evidence="4 5" id="KW-0505">Motor protein</keyword>
<dbReference type="EnsemblMetazoa" id="XM_020008690.1">
    <property type="protein sequence ID" value="XP_019864249.1"/>
    <property type="gene ID" value="LOC100633416"/>
</dbReference>
<dbReference type="FunFam" id="3.40.850.10:FF:000021">
    <property type="entry name" value="kinesin-like protein KIF16B isoform X1"/>
    <property type="match status" value="1"/>
</dbReference>
<keyword evidence="6" id="KW-0493">Microtubule</keyword>
<evidence type="ECO:0000256" key="6">
    <source>
        <dbReference type="RuleBase" id="RU000394"/>
    </source>
</evidence>
<evidence type="ECO:0000256" key="4">
    <source>
        <dbReference type="ARBA" id="ARBA00023175"/>
    </source>
</evidence>
<evidence type="ECO:0000259" key="8">
    <source>
        <dbReference type="PROSITE" id="PS50067"/>
    </source>
</evidence>
<reference evidence="10" key="1">
    <citation type="journal article" date="2010" name="Nature">
        <title>The Amphimedon queenslandica genome and the evolution of animal complexity.</title>
        <authorList>
            <person name="Srivastava M."/>
            <person name="Simakov O."/>
            <person name="Chapman J."/>
            <person name="Fahey B."/>
            <person name="Gauthier M.E."/>
            <person name="Mitros T."/>
            <person name="Richards G.S."/>
            <person name="Conaco C."/>
            <person name="Dacre M."/>
            <person name="Hellsten U."/>
            <person name="Larroux C."/>
            <person name="Putnam N.H."/>
            <person name="Stanke M."/>
            <person name="Adamska M."/>
            <person name="Darling A."/>
            <person name="Degnan S.M."/>
            <person name="Oakley T.H."/>
            <person name="Plachetzki D.C."/>
            <person name="Zhai Y."/>
            <person name="Adamski M."/>
            <person name="Calcino A."/>
            <person name="Cummins S.F."/>
            <person name="Goodstein D.M."/>
            <person name="Harris C."/>
            <person name="Jackson D.J."/>
            <person name="Leys S.P."/>
            <person name="Shu S."/>
            <person name="Woodcroft B.J."/>
            <person name="Vervoort M."/>
            <person name="Kosik K.S."/>
            <person name="Manning G."/>
            <person name="Degnan B.M."/>
            <person name="Rokhsar D.S."/>
        </authorList>
    </citation>
    <scope>NUCLEOTIDE SEQUENCE [LARGE SCALE GENOMIC DNA]</scope>
</reference>
<organism evidence="9 10">
    <name type="scientific">Amphimedon queenslandica</name>
    <name type="common">Sponge</name>
    <dbReference type="NCBI Taxonomy" id="400682"/>
    <lineage>
        <taxon>Eukaryota</taxon>
        <taxon>Metazoa</taxon>
        <taxon>Porifera</taxon>
        <taxon>Demospongiae</taxon>
        <taxon>Heteroscleromorpha</taxon>
        <taxon>Haplosclerida</taxon>
        <taxon>Niphatidae</taxon>
        <taxon>Amphimedon</taxon>
    </lineage>
</organism>
<dbReference type="InterPro" id="IPR008984">
    <property type="entry name" value="SMAD_FHA_dom_sf"/>
</dbReference>
<dbReference type="AlphaFoldDB" id="A0AAN0K4X6"/>
<dbReference type="GO" id="GO:0007018">
    <property type="term" value="P:microtubule-based movement"/>
    <property type="evidence" value="ECO:0007669"/>
    <property type="project" value="InterPro"/>
</dbReference>
<dbReference type="Pfam" id="PF00225">
    <property type="entry name" value="Kinesin"/>
    <property type="match status" value="1"/>
</dbReference>
<dbReference type="SUPFAM" id="SSF49879">
    <property type="entry name" value="SMAD/FHA domain"/>
    <property type="match status" value="1"/>
</dbReference>
<dbReference type="GO" id="GO:0008017">
    <property type="term" value="F:microtubule binding"/>
    <property type="evidence" value="ECO:0007669"/>
    <property type="project" value="InterPro"/>
</dbReference>
<dbReference type="KEGG" id="aqu:100633416"/>
<reference evidence="9" key="2">
    <citation type="submission" date="2024-06" db="UniProtKB">
        <authorList>
            <consortium name="EnsemblMetazoa"/>
        </authorList>
    </citation>
    <scope>IDENTIFICATION</scope>
</reference>
<feature type="domain" description="Kinesin motor" evidence="8">
    <location>
        <begin position="3"/>
        <end position="353"/>
    </location>
</feature>
<dbReference type="Pfam" id="PF00498">
    <property type="entry name" value="FHA"/>
    <property type="match status" value="1"/>
</dbReference>
<dbReference type="InterPro" id="IPR027417">
    <property type="entry name" value="P-loop_NTPase"/>
</dbReference>
<dbReference type="SUPFAM" id="SSF52540">
    <property type="entry name" value="P-loop containing nucleoside triphosphate hydrolases"/>
    <property type="match status" value="1"/>
</dbReference>
<dbReference type="InterPro" id="IPR019821">
    <property type="entry name" value="Kinesin_motor_CS"/>
</dbReference>
<evidence type="ECO:0000256" key="3">
    <source>
        <dbReference type="ARBA" id="ARBA00023054"/>
    </source>
</evidence>
<dbReference type="SMART" id="SM00129">
    <property type="entry name" value="KISc"/>
    <property type="match status" value="1"/>
</dbReference>
<feature type="coiled-coil region" evidence="7">
    <location>
        <begin position="580"/>
        <end position="607"/>
    </location>
</feature>
<keyword evidence="10" id="KW-1185">Reference proteome</keyword>
<dbReference type="RefSeq" id="XP_019864249.1">
    <property type="nucleotide sequence ID" value="XM_020008690.1"/>
</dbReference>
<dbReference type="InterPro" id="IPR036961">
    <property type="entry name" value="Kinesin_motor_dom_sf"/>
</dbReference>
<protein>
    <recommendedName>
        <fullName evidence="6">Kinesin-like protein</fullName>
    </recommendedName>
</protein>
<evidence type="ECO:0000256" key="1">
    <source>
        <dbReference type="ARBA" id="ARBA00022741"/>
    </source>
</evidence>
<dbReference type="PRINTS" id="PR00380">
    <property type="entry name" value="KINESINHEAVY"/>
</dbReference>
<dbReference type="Gene3D" id="2.60.200.20">
    <property type="match status" value="1"/>
</dbReference>
<sequence length="611" mass="68308">MANIKVAVRARPLLSRELESQSPIVLDIKGQSTILFKSEAAVAVGEMRDASKEFIYDHSYWSVSSDDSHFASQEQIFSDLGHHILNSAFEGYNGCIFAYGQTGSGKTYTMMGNEQSPGLIPRICDGLFKGMKKNPNQVSYKVEVSYMEIYNEKVRDLLKMSVPSSNSPQHNLKVREHPKEGPYVENLSRHQVSDYQAIEELISIGNSFRVTAATKMNDVSSRSHAIFTITFMQAKYSHDIPSETVSKIHLVDLAGSERASQTGAEGQRLKEGGNINKSLVCLGNVIQALAEASSSSKKKNRFIPYRDSTLTWLLKDSLGGNSKTIMIATVSPCQYSYAETLSTLRYASRAKNIVNKPKINEDENVKLIRELREEIKRLMGIISNTDVESTLHLAVDLHNKEEKIQSLTRSWAGKWGDIQKIIEERDLALRSEGVKMTVASEQPHLLGVDEDRFGAGVVLYYLKSGDTTIGHVDAPIENDISFKSESIANFHCKITLLDYGESVYLHKLEGLSFVNQIPVEQDEPVKLSHSDTLKLGSNTYLRFNNPQEAMKLKEEASPMGTNNNTSNGSFASAVWSPLMNTSSNSLIQTLEQERDALRKRQEDIEHEYEDK</sequence>
<keyword evidence="1 5" id="KW-0547">Nucleotide-binding</keyword>
<dbReference type="GeneID" id="100633416"/>
<dbReference type="CDD" id="cd01365">
    <property type="entry name" value="KISc_KIF1A_KIF1B"/>
    <property type="match status" value="1"/>
</dbReference>
<proteinExistence type="inferred from homology"/>
<dbReference type="InterPro" id="IPR000253">
    <property type="entry name" value="FHA_dom"/>
</dbReference>
<keyword evidence="2 5" id="KW-0067">ATP-binding</keyword>
<evidence type="ECO:0000313" key="9">
    <source>
        <dbReference type="EnsemblMetazoa" id="XP_019864249.1"/>
    </source>
</evidence>
<dbReference type="InterPro" id="IPR001752">
    <property type="entry name" value="Kinesin_motor_dom"/>
</dbReference>
<evidence type="ECO:0000256" key="5">
    <source>
        <dbReference type="PROSITE-ProRule" id="PRU00283"/>
    </source>
</evidence>
<dbReference type="GO" id="GO:0005524">
    <property type="term" value="F:ATP binding"/>
    <property type="evidence" value="ECO:0007669"/>
    <property type="project" value="UniProtKB-UniRule"/>
</dbReference>
<evidence type="ECO:0000256" key="2">
    <source>
        <dbReference type="ARBA" id="ARBA00022840"/>
    </source>
</evidence>